<evidence type="ECO:0000256" key="1">
    <source>
        <dbReference type="SAM" id="MobiDB-lite"/>
    </source>
</evidence>
<dbReference type="AlphaFoldDB" id="A0A836ITC9"/>
<protein>
    <submittedName>
        <fullName evidence="2">Uncharacterized protein</fullName>
    </submittedName>
</protein>
<feature type="region of interest" description="Disordered" evidence="1">
    <location>
        <begin position="344"/>
        <end position="417"/>
    </location>
</feature>
<sequence>MKSLRKTPRGDRHNVLTATSPAATNNSTNGVTNDHSHNGRSPALSQRTTVPQLDEESLKTNTPSSPSGTAPVFTLVSHSDDRLKSGGGAVSGSPQNQSHKIEDSQIYTMLQQQQAVAMAAAQLEQAYNQTCYMLQQCSHTGLLTVLMSLLNDYPTTLVQPIRMRVEQVLAHQMSPSASSQMMVSSRRANHFVPNSSAAPWTPSNIRGSTAPTPTANSTTPSHRRSRGHKSKEEDQEMCSIHNNMRAMKHLQLNSTTGLYECIHGFHCLVDGSSTASPKLATAASAMPPSASPSRTDGAVPSIDSQPFVMPSTVVSPVAAEFRFSAPEVEALRMLGYSFPKCTPDQPQGNLAHEFSPPNPTAPPSHQPFSHPSLQSSSLGLTVPSHHDPEGAPLSNGGGFTVMGGDRTSSGDSPLDARLNMDIPSLEHLLQSVRDIDDE</sequence>
<dbReference type="Proteomes" id="UP000674318">
    <property type="component" value="Chromosome 21"/>
</dbReference>
<feature type="compositionally biased region" description="Low complexity" evidence="1">
    <location>
        <begin position="208"/>
        <end position="220"/>
    </location>
</feature>
<feature type="region of interest" description="Disordered" evidence="1">
    <location>
        <begin position="283"/>
        <end position="303"/>
    </location>
</feature>
<evidence type="ECO:0000313" key="3">
    <source>
        <dbReference type="Proteomes" id="UP000674318"/>
    </source>
</evidence>
<dbReference type="KEGG" id="phet:94291193"/>
<feature type="region of interest" description="Disordered" evidence="1">
    <location>
        <begin position="194"/>
        <end position="236"/>
    </location>
</feature>
<dbReference type="OrthoDB" id="273161at2759"/>
<keyword evidence="3" id="KW-1185">Reference proteome</keyword>
<gene>
    <name evidence="2" type="ORF">JKF63_05147</name>
</gene>
<dbReference type="RefSeq" id="XP_067757479.1">
    <property type="nucleotide sequence ID" value="XM_067901116.1"/>
</dbReference>
<feature type="compositionally biased region" description="Polar residues" evidence="1">
    <location>
        <begin position="59"/>
        <end position="68"/>
    </location>
</feature>
<feature type="compositionally biased region" description="Pro residues" evidence="1">
    <location>
        <begin position="356"/>
        <end position="365"/>
    </location>
</feature>
<organism evidence="2 3">
    <name type="scientific">Porcisia hertigi</name>
    <dbReference type="NCBI Taxonomy" id="2761500"/>
    <lineage>
        <taxon>Eukaryota</taxon>
        <taxon>Discoba</taxon>
        <taxon>Euglenozoa</taxon>
        <taxon>Kinetoplastea</taxon>
        <taxon>Metakinetoplastina</taxon>
        <taxon>Trypanosomatida</taxon>
        <taxon>Trypanosomatidae</taxon>
        <taxon>Leishmaniinae</taxon>
        <taxon>Porcisia</taxon>
    </lineage>
</organism>
<feature type="compositionally biased region" description="Low complexity" evidence="1">
    <location>
        <begin position="17"/>
        <end position="29"/>
    </location>
</feature>
<name>A0A836ITC9_9TRYP</name>
<dbReference type="GeneID" id="94291193"/>
<feature type="compositionally biased region" description="Polar residues" evidence="1">
    <location>
        <begin position="194"/>
        <end position="207"/>
    </location>
</feature>
<feature type="compositionally biased region" description="Polar residues" evidence="1">
    <location>
        <begin position="366"/>
        <end position="379"/>
    </location>
</feature>
<proteinExistence type="predicted"/>
<evidence type="ECO:0000313" key="2">
    <source>
        <dbReference type="EMBL" id="KAG5505811.1"/>
    </source>
</evidence>
<feature type="region of interest" description="Disordered" evidence="1">
    <location>
        <begin position="1"/>
        <end position="100"/>
    </location>
</feature>
<feature type="compositionally biased region" description="Low complexity" evidence="1">
    <location>
        <begin position="283"/>
        <end position="293"/>
    </location>
</feature>
<reference evidence="2 3" key="1">
    <citation type="submission" date="2021-02" db="EMBL/GenBank/DDBJ databases">
        <title>Porcisia hertigi Genome sequencing and assembly.</title>
        <authorList>
            <person name="Almutairi H."/>
            <person name="Gatherer D."/>
        </authorList>
    </citation>
    <scope>NUCLEOTIDE SEQUENCE [LARGE SCALE GENOMIC DNA]</scope>
    <source>
        <strain evidence="2 3">C119</strain>
    </source>
</reference>
<comment type="caution">
    <text evidence="2">The sequence shown here is derived from an EMBL/GenBank/DDBJ whole genome shotgun (WGS) entry which is preliminary data.</text>
</comment>
<dbReference type="EMBL" id="JAFJZO010000021">
    <property type="protein sequence ID" value="KAG5505811.1"/>
    <property type="molecule type" value="Genomic_DNA"/>
</dbReference>
<accession>A0A836ITC9</accession>